<accession>A0A0K0FBJ6</accession>
<protein>
    <submittedName>
        <fullName evidence="4">Very-long-chain (3R)-3-hydroxyacyl-CoA dehydratase</fullName>
    </submittedName>
</protein>
<name>A0A0K0FBJ6_STRVS</name>
<evidence type="ECO:0000256" key="1">
    <source>
        <dbReference type="SAM" id="MobiDB-lite"/>
    </source>
</evidence>
<keyword evidence="2" id="KW-0812">Transmembrane</keyword>
<evidence type="ECO:0000313" key="4">
    <source>
        <dbReference type="WBParaSite" id="SVE_0620700.1"/>
    </source>
</evidence>
<keyword evidence="3" id="KW-1185">Reference proteome</keyword>
<dbReference type="Proteomes" id="UP000035680">
    <property type="component" value="Unassembled WGS sequence"/>
</dbReference>
<dbReference type="WBParaSite" id="SVE_0620700.1">
    <property type="protein sequence ID" value="SVE_0620700.1"/>
    <property type="gene ID" value="SVE_0620700"/>
</dbReference>
<feature type="transmembrane region" description="Helical" evidence="2">
    <location>
        <begin position="20"/>
        <end position="38"/>
    </location>
</feature>
<reference evidence="4" key="2">
    <citation type="submission" date="2015-08" db="UniProtKB">
        <authorList>
            <consortium name="WormBaseParasite"/>
        </authorList>
    </citation>
    <scope>IDENTIFICATION</scope>
</reference>
<organism evidence="3 4">
    <name type="scientific">Strongyloides venezuelensis</name>
    <name type="common">Threadworm</name>
    <dbReference type="NCBI Taxonomy" id="75913"/>
    <lineage>
        <taxon>Eukaryota</taxon>
        <taxon>Metazoa</taxon>
        <taxon>Ecdysozoa</taxon>
        <taxon>Nematoda</taxon>
        <taxon>Chromadorea</taxon>
        <taxon>Rhabditida</taxon>
        <taxon>Tylenchina</taxon>
        <taxon>Panagrolaimomorpha</taxon>
        <taxon>Strongyloidoidea</taxon>
        <taxon>Strongyloididae</taxon>
        <taxon>Strongyloides</taxon>
    </lineage>
</organism>
<dbReference type="AlphaFoldDB" id="A0A0K0FBJ6"/>
<feature type="compositionally biased region" description="Low complexity" evidence="1">
    <location>
        <begin position="208"/>
        <end position="221"/>
    </location>
</feature>
<proteinExistence type="predicted"/>
<dbReference type="STRING" id="75913.A0A0K0FBJ6"/>
<feature type="transmembrane region" description="Helical" evidence="2">
    <location>
        <begin position="71"/>
        <end position="93"/>
    </location>
</feature>
<keyword evidence="2" id="KW-0472">Membrane</keyword>
<dbReference type="PANTHER" id="PTHR37919">
    <property type="entry name" value="PROTEIN CBG05606"/>
    <property type="match status" value="1"/>
</dbReference>
<feature type="transmembrane region" description="Helical" evidence="2">
    <location>
        <begin position="144"/>
        <end position="163"/>
    </location>
</feature>
<reference evidence="3" key="1">
    <citation type="submission" date="2014-07" db="EMBL/GenBank/DDBJ databases">
        <authorList>
            <person name="Martin A.A"/>
            <person name="De Silva N."/>
        </authorList>
    </citation>
    <scope>NUCLEOTIDE SEQUENCE</scope>
</reference>
<dbReference type="PANTHER" id="PTHR37919:SF2">
    <property type="entry name" value="EXPERA DOMAIN-CONTAINING PROTEIN"/>
    <property type="match status" value="1"/>
</dbReference>
<evidence type="ECO:0000256" key="2">
    <source>
        <dbReference type="SAM" id="Phobius"/>
    </source>
</evidence>
<feature type="transmembrane region" description="Helical" evidence="2">
    <location>
        <begin position="105"/>
        <end position="124"/>
    </location>
</feature>
<keyword evidence="2" id="KW-1133">Transmembrane helix</keyword>
<evidence type="ECO:0000313" key="3">
    <source>
        <dbReference type="Proteomes" id="UP000035680"/>
    </source>
</evidence>
<sequence>MLKKLLGVPSEGVLPRWIHIWNVASAIICILDVAYTMLRPLTVRGGILENVYYLWNIYSDVDLRYADPKDIVTMATGRLMIVEIIMCLCVVYMEKKRSRHTVLTCFTANVLIFWKTLLYLTLYVRQPKGTQSYIAPNSSFIKTLFVFWVADGFWCIIPLLVIAKLWSRLATEDTVINYKKNDYSMVKSNDENQVESLMKDVKNNSNLEINKESNNNNTTSETKVEPVEIV</sequence>
<feature type="region of interest" description="Disordered" evidence="1">
    <location>
        <begin position="208"/>
        <end position="230"/>
    </location>
</feature>